<dbReference type="InterPro" id="IPR005835">
    <property type="entry name" value="NTP_transferase_dom"/>
</dbReference>
<dbReference type="NCBIfam" id="TIGR01099">
    <property type="entry name" value="galU"/>
    <property type="match status" value="1"/>
</dbReference>
<protein>
    <recommendedName>
        <fullName evidence="2 6">UTP--glucose-1-phosphate uridylyltransferase</fullName>
        <ecNumber evidence="2 6">2.7.7.9</ecNumber>
    </recommendedName>
    <alternativeName>
        <fullName evidence="6">UDP-glucose pyrophosphorylase</fullName>
    </alternativeName>
</protein>
<evidence type="ECO:0000313" key="9">
    <source>
        <dbReference type="Proteomes" id="UP000295066"/>
    </source>
</evidence>
<dbReference type="RefSeq" id="WP_133957786.1">
    <property type="nucleotide sequence ID" value="NZ_SORI01000010.1"/>
</dbReference>
<dbReference type="SUPFAM" id="SSF53448">
    <property type="entry name" value="Nucleotide-diphospho-sugar transferases"/>
    <property type="match status" value="1"/>
</dbReference>
<sequence length="290" mass="32014">MPSSIKKCLFPVAGLGTRFLPATKEIAKEMLPLVDRPIIAYGVEEALAAGCREMVMITGRSKKAIEDYFDRSFELEEMLKARNKRTLYDEVISLSEMADFIYLRQHRPLGLGHAVLCGEPVCRNEYFGVILPDDVMIARPSVLAQLIAVHEERGGSVIALEEVPPEETSRYGVVRAEEAAPGLFAIRDMVEKPAPGTAPSNLAIMGRYVLSPSIFPILTGQQAGAGGEIQLTDAIRTLLSREPVWGVVFHGRRFDCGTQPGWLSANIQLAMDHPELREVVLRAVAQMEQR</sequence>
<dbReference type="EC" id="2.7.7.9" evidence="2 6"/>
<evidence type="ECO:0000256" key="5">
    <source>
        <dbReference type="ARBA" id="ARBA00048128"/>
    </source>
</evidence>
<dbReference type="InterPro" id="IPR005771">
    <property type="entry name" value="GalU_uridylyltTrfase_bac/arc"/>
</dbReference>
<feature type="domain" description="Nucleotidyl transferase" evidence="7">
    <location>
        <begin position="13"/>
        <end position="266"/>
    </location>
</feature>
<reference evidence="8 9" key="1">
    <citation type="submission" date="2019-03" db="EMBL/GenBank/DDBJ databases">
        <title>Genomic Encyclopedia of Type Strains, Phase IV (KMG-IV): sequencing the most valuable type-strain genomes for metagenomic binning, comparative biology and taxonomic classification.</title>
        <authorList>
            <person name="Goeker M."/>
        </authorList>
    </citation>
    <scope>NUCLEOTIDE SEQUENCE [LARGE SCALE GENOMIC DNA]</scope>
    <source>
        <strain evidence="8 9">DSM 25964</strain>
    </source>
</reference>
<evidence type="ECO:0000256" key="1">
    <source>
        <dbReference type="ARBA" id="ARBA00006890"/>
    </source>
</evidence>
<dbReference type="EMBL" id="SORI01000010">
    <property type="protein sequence ID" value="TDY59944.1"/>
    <property type="molecule type" value="Genomic_DNA"/>
</dbReference>
<name>A0A4R8M4H5_9BACT</name>
<dbReference type="PANTHER" id="PTHR43197:SF1">
    <property type="entry name" value="UTP--GLUCOSE-1-PHOSPHATE URIDYLYLTRANSFERASE"/>
    <property type="match status" value="1"/>
</dbReference>
<organism evidence="8 9">
    <name type="scientific">Aminivibrio pyruvatiphilus</name>
    <dbReference type="NCBI Taxonomy" id="1005740"/>
    <lineage>
        <taxon>Bacteria</taxon>
        <taxon>Thermotogati</taxon>
        <taxon>Synergistota</taxon>
        <taxon>Synergistia</taxon>
        <taxon>Synergistales</taxon>
        <taxon>Aminobacteriaceae</taxon>
        <taxon>Aminivibrio</taxon>
    </lineage>
</organism>
<dbReference type="CDD" id="cd02541">
    <property type="entry name" value="UGPase_prokaryotic"/>
    <property type="match status" value="1"/>
</dbReference>
<gene>
    <name evidence="8" type="ORF">C8D99_11078</name>
</gene>
<dbReference type="GO" id="GO:0006011">
    <property type="term" value="P:UDP-alpha-D-glucose metabolic process"/>
    <property type="evidence" value="ECO:0007669"/>
    <property type="project" value="InterPro"/>
</dbReference>
<evidence type="ECO:0000259" key="7">
    <source>
        <dbReference type="Pfam" id="PF00483"/>
    </source>
</evidence>
<keyword evidence="4 6" id="KW-0548">Nucleotidyltransferase</keyword>
<dbReference type="PANTHER" id="PTHR43197">
    <property type="entry name" value="UTP--GLUCOSE-1-PHOSPHATE URIDYLYLTRANSFERASE"/>
    <property type="match status" value="1"/>
</dbReference>
<comment type="similarity">
    <text evidence="1 6">Belongs to the UDPGP type 2 family.</text>
</comment>
<evidence type="ECO:0000256" key="3">
    <source>
        <dbReference type="ARBA" id="ARBA00022679"/>
    </source>
</evidence>
<dbReference type="Proteomes" id="UP000295066">
    <property type="component" value="Unassembled WGS sequence"/>
</dbReference>
<comment type="caution">
    <text evidence="8">The sequence shown here is derived from an EMBL/GenBank/DDBJ whole genome shotgun (WGS) entry which is preliminary data.</text>
</comment>
<dbReference type="InterPro" id="IPR029044">
    <property type="entry name" value="Nucleotide-diphossugar_trans"/>
</dbReference>
<proteinExistence type="inferred from homology"/>
<dbReference type="Pfam" id="PF00483">
    <property type="entry name" value="NTP_transferase"/>
    <property type="match status" value="1"/>
</dbReference>
<evidence type="ECO:0000256" key="2">
    <source>
        <dbReference type="ARBA" id="ARBA00012415"/>
    </source>
</evidence>
<evidence type="ECO:0000313" key="8">
    <source>
        <dbReference type="EMBL" id="TDY59944.1"/>
    </source>
</evidence>
<accession>A0A4R8M4H5</accession>
<comment type="catalytic activity">
    <reaction evidence="5 6">
        <text>alpha-D-glucose 1-phosphate + UTP + H(+) = UDP-alpha-D-glucose + diphosphate</text>
        <dbReference type="Rhea" id="RHEA:19889"/>
        <dbReference type="ChEBI" id="CHEBI:15378"/>
        <dbReference type="ChEBI" id="CHEBI:33019"/>
        <dbReference type="ChEBI" id="CHEBI:46398"/>
        <dbReference type="ChEBI" id="CHEBI:58601"/>
        <dbReference type="ChEBI" id="CHEBI:58885"/>
        <dbReference type="EC" id="2.7.7.9"/>
    </reaction>
</comment>
<dbReference type="OrthoDB" id="9803871at2"/>
<keyword evidence="9" id="KW-1185">Reference proteome</keyword>
<evidence type="ECO:0000256" key="4">
    <source>
        <dbReference type="ARBA" id="ARBA00022695"/>
    </source>
</evidence>
<dbReference type="GO" id="GO:0003983">
    <property type="term" value="F:UTP:glucose-1-phosphate uridylyltransferase activity"/>
    <property type="evidence" value="ECO:0007669"/>
    <property type="project" value="UniProtKB-EC"/>
</dbReference>
<dbReference type="Gene3D" id="3.90.550.10">
    <property type="entry name" value="Spore Coat Polysaccharide Biosynthesis Protein SpsA, Chain A"/>
    <property type="match status" value="1"/>
</dbReference>
<keyword evidence="3 6" id="KW-0808">Transferase</keyword>
<dbReference type="AlphaFoldDB" id="A0A4R8M4H5"/>
<evidence type="ECO:0000256" key="6">
    <source>
        <dbReference type="RuleBase" id="RU361259"/>
    </source>
</evidence>